<gene>
    <name evidence="2" type="ORF">WKW82_35385</name>
</gene>
<dbReference type="Gene3D" id="2.60.60.30">
    <property type="entry name" value="sav2460 like domains"/>
    <property type="match status" value="1"/>
</dbReference>
<dbReference type="InterPro" id="IPR003325">
    <property type="entry name" value="TerD"/>
</dbReference>
<evidence type="ECO:0000259" key="1">
    <source>
        <dbReference type="Pfam" id="PF02342"/>
    </source>
</evidence>
<dbReference type="RefSeq" id="WP_340347795.1">
    <property type="nucleotide sequence ID" value="NZ_JBBKZT010000029.1"/>
</dbReference>
<dbReference type="Proteomes" id="UP001385892">
    <property type="component" value="Unassembled WGS sequence"/>
</dbReference>
<dbReference type="Pfam" id="PF02342">
    <property type="entry name" value="TerD"/>
    <property type="match status" value="1"/>
</dbReference>
<organism evidence="2 3">
    <name type="scientific">Variovorax rhizosphaerae</name>
    <dbReference type="NCBI Taxonomy" id="1836200"/>
    <lineage>
        <taxon>Bacteria</taxon>
        <taxon>Pseudomonadati</taxon>
        <taxon>Pseudomonadota</taxon>
        <taxon>Betaproteobacteria</taxon>
        <taxon>Burkholderiales</taxon>
        <taxon>Comamonadaceae</taxon>
        <taxon>Variovorax</taxon>
    </lineage>
</organism>
<evidence type="ECO:0000313" key="2">
    <source>
        <dbReference type="EMBL" id="MEJ8851958.1"/>
    </source>
</evidence>
<evidence type="ECO:0000313" key="3">
    <source>
        <dbReference type="Proteomes" id="UP001385892"/>
    </source>
</evidence>
<name>A0ABU8WWR7_9BURK</name>
<comment type="caution">
    <text evidence="2">The sequence shown here is derived from an EMBL/GenBank/DDBJ whole genome shotgun (WGS) entry which is preliminary data.</text>
</comment>
<protein>
    <submittedName>
        <fullName evidence="2">TerD family protein</fullName>
    </submittedName>
</protein>
<keyword evidence="3" id="KW-1185">Reference proteome</keyword>
<feature type="domain" description="TerD" evidence="1">
    <location>
        <begin position="94"/>
        <end position="212"/>
    </location>
</feature>
<reference evidence="2 3" key="1">
    <citation type="submission" date="2024-03" db="EMBL/GenBank/DDBJ databases">
        <title>Novel species of the genus Variovorax.</title>
        <authorList>
            <person name="Liu Q."/>
            <person name="Xin Y.-H."/>
        </authorList>
    </citation>
    <scope>NUCLEOTIDE SEQUENCE [LARGE SCALE GENOMIC DNA]</scope>
    <source>
        <strain evidence="2 3">KACC 18900</strain>
    </source>
</reference>
<proteinExistence type="predicted"/>
<dbReference type="EMBL" id="JBBKZT010000029">
    <property type="protein sequence ID" value="MEJ8851958.1"/>
    <property type="molecule type" value="Genomic_DNA"/>
</dbReference>
<sequence length="213" mass="22534">MSALTLNLTKPGERGAKLSLNLAKDEIFKVKLSWDGDTDLDLHALACFGAANDQPRVTAFEQILSTYNVKRKIGGNEVGTIVKASDGTFDILNKALVHSADATDGALADVDEWISVNPGKLNKAAGEVVEIPLVAMIHPQVAGRTFGQVRNASVSIEDSSGKTLLTANLSSQFGSFIGVQMGSIMIDESGKAEFAQTAVGFNGDFNSVIENFS</sequence>
<accession>A0ABU8WWR7</accession>